<dbReference type="InterPro" id="IPR006140">
    <property type="entry name" value="D-isomer_DH_NAD-bd"/>
</dbReference>
<dbReference type="GO" id="GO:0051287">
    <property type="term" value="F:NAD binding"/>
    <property type="evidence" value="ECO:0007669"/>
    <property type="project" value="InterPro"/>
</dbReference>
<dbReference type="Proteomes" id="UP000440978">
    <property type="component" value="Unassembled WGS sequence"/>
</dbReference>
<evidence type="ECO:0000256" key="3">
    <source>
        <dbReference type="ARBA" id="ARBA00023027"/>
    </source>
</evidence>
<dbReference type="GO" id="GO:0016616">
    <property type="term" value="F:oxidoreductase activity, acting on the CH-OH group of donors, NAD or NADP as acceptor"/>
    <property type="evidence" value="ECO:0007669"/>
    <property type="project" value="InterPro"/>
</dbReference>
<evidence type="ECO:0000256" key="2">
    <source>
        <dbReference type="ARBA" id="ARBA00023002"/>
    </source>
</evidence>
<dbReference type="SUPFAM" id="SSF52283">
    <property type="entry name" value="Formate/glycerate dehydrogenase catalytic domain-like"/>
    <property type="match status" value="1"/>
</dbReference>
<name>A0A6N8CQC2_9BACI</name>
<dbReference type="CDD" id="cd12172">
    <property type="entry name" value="PGDH_like_2"/>
    <property type="match status" value="1"/>
</dbReference>
<organism evidence="7 8">
    <name type="scientific">Terrilactibacillus tamarindi</name>
    <dbReference type="NCBI Taxonomy" id="2599694"/>
    <lineage>
        <taxon>Bacteria</taxon>
        <taxon>Bacillati</taxon>
        <taxon>Bacillota</taxon>
        <taxon>Bacilli</taxon>
        <taxon>Bacillales</taxon>
        <taxon>Bacillaceae</taxon>
        <taxon>Terrilactibacillus</taxon>
    </lineage>
</organism>
<dbReference type="RefSeq" id="WP_155219251.1">
    <property type="nucleotide sequence ID" value="NZ_WNHB01000015.1"/>
</dbReference>
<dbReference type="EMBL" id="WNHB01000015">
    <property type="protein sequence ID" value="MTT32334.1"/>
    <property type="molecule type" value="Genomic_DNA"/>
</dbReference>
<dbReference type="FunFam" id="3.40.50.720:FF:000203">
    <property type="entry name" value="D-3-phosphoglycerate dehydrogenase (SerA)"/>
    <property type="match status" value="1"/>
</dbReference>
<dbReference type="InterPro" id="IPR006139">
    <property type="entry name" value="D-isomer_2_OHA_DH_cat_dom"/>
</dbReference>
<dbReference type="InterPro" id="IPR029753">
    <property type="entry name" value="D-isomer_DH_CS"/>
</dbReference>
<evidence type="ECO:0000259" key="5">
    <source>
        <dbReference type="Pfam" id="PF00389"/>
    </source>
</evidence>
<dbReference type="InterPro" id="IPR036291">
    <property type="entry name" value="NAD(P)-bd_dom_sf"/>
</dbReference>
<sequence length="321" mass="36000">MSTSKKVLVTATNYSVLCKEAKEKLRQHGLEVIENPYGRPMTDQELKLYVPDVDAVIAGVDTWDDNIFQIAPKLRVISRFGVGIDNINLDQARLRGITVTNAPRLNANGVAELTIGLIFSALRNIPNLNESTKKGYWERFVGNEISGKTIGLLGFGNIPQMVAKKMQGFDVNLCAYDKYPNFEKAKEYHVQMLSLDETLRSSDIICMHLPSIKETYHIMNKENFKKMKDKAYFINTARGALVDEQALYWALNSEKLSFAAIDVFEDEPVAKDNPLFSLPNIVTTPHTAAETYQIYHDVGLLTADAVIDVLEGKIPLNIVKE</sequence>
<dbReference type="PROSITE" id="PS00671">
    <property type="entry name" value="D_2_HYDROXYACID_DH_3"/>
    <property type="match status" value="1"/>
</dbReference>
<keyword evidence="3" id="KW-0520">NAD</keyword>
<accession>A0A6N8CQC2</accession>
<dbReference type="InterPro" id="IPR050857">
    <property type="entry name" value="D-2-hydroxyacid_DH"/>
</dbReference>
<dbReference type="Gene3D" id="3.40.50.720">
    <property type="entry name" value="NAD(P)-binding Rossmann-like Domain"/>
    <property type="match status" value="2"/>
</dbReference>
<dbReference type="SUPFAM" id="SSF51735">
    <property type="entry name" value="NAD(P)-binding Rossmann-fold domains"/>
    <property type="match status" value="1"/>
</dbReference>
<comment type="similarity">
    <text evidence="1 4">Belongs to the D-isomer specific 2-hydroxyacid dehydrogenase family.</text>
</comment>
<comment type="caution">
    <text evidence="7">The sequence shown here is derived from an EMBL/GenBank/DDBJ whole genome shotgun (WGS) entry which is preliminary data.</text>
</comment>
<evidence type="ECO:0000313" key="7">
    <source>
        <dbReference type="EMBL" id="MTT32334.1"/>
    </source>
</evidence>
<feature type="domain" description="D-isomer specific 2-hydroxyacid dehydrogenase catalytic" evidence="5">
    <location>
        <begin position="16"/>
        <end position="320"/>
    </location>
</feature>
<feature type="domain" description="D-isomer specific 2-hydroxyacid dehydrogenase NAD-binding" evidence="6">
    <location>
        <begin position="115"/>
        <end position="288"/>
    </location>
</feature>
<evidence type="ECO:0000256" key="4">
    <source>
        <dbReference type="RuleBase" id="RU003719"/>
    </source>
</evidence>
<dbReference type="Pfam" id="PF00389">
    <property type="entry name" value="2-Hacid_dh"/>
    <property type="match status" value="1"/>
</dbReference>
<evidence type="ECO:0000259" key="6">
    <source>
        <dbReference type="Pfam" id="PF02826"/>
    </source>
</evidence>
<dbReference type="OrthoDB" id="9805416at2"/>
<evidence type="ECO:0000313" key="8">
    <source>
        <dbReference type="Proteomes" id="UP000440978"/>
    </source>
</evidence>
<reference evidence="7 8" key="1">
    <citation type="submission" date="2019-11" db="EMBL/GenBank/DDBJ databases">
        <title>Terrilactibacillus tamarindus sp. nov. BCM23-1 isolated from bark of Tamarindus indica.</title>
        <authorList>
            <person name="Kingkaew E."/>
            <person name="Tanasupawat S."/>
        </authorList>
    </citation>
    <scope>NUCLEOTIDE SEQUENCE [LARGE SCALE GENOMIC DNA]</scope>
    <source>
        <strain evidence="7 8">BCM23-1</strain>
    </source>
</reference>
<keyword evidence="2 4" id="KW-0560">Oxidoreductase</keyword>
<proteinExistence type="inferred from homology"/>
<protein>
    <submittedName>
        <fullName evidence="7">Phosphoglycerate dehydrogenase</fullName>
    </submittedName>
</protein>
<dbReference type="PANTHER" id="PTHR42789:SF1">
    <property type="entry name" value="D-ISOMER SPECIFIC 2-HYDROXYACID DEHYDROGENASE FAMILY PROTEIN (AFU_ORTHOLOGUE AFUA_6G10090)"/>
    <property type="match status" value="1"/>
</dbReference>
<dbReference type="Pfam" id="PF02826">
    <property type="entry name" value="2-Hacid_dh_C"/>
    <property type="match status" value="1"/>
</dbReference>
<dbReference type="PANTHER" id="PTHR42789">
    <property type="entry name" value="D-ISOMER SPECIFIC 2-HYDROXYACID DEHYDROGENASE FAMILY PROTEIN (AFU_ORTHOLOGUE AFUA_6G10090)"/>
    <property type="match status" value="1"/>
</dbReference>
<gene>
    <name evidence="7" type="ORF">GMB86_09985</name>
</gene>
<keyword evidence="8" id="KW-1185">Reference proteome</keyword>
<evidence type="ECO:0000256" key="1">
    <source>
        <dbReference type="ARBA" id="ARBA00005854"/>
    </source>
</evidence>
<dbReference type="AlphaFoldDB" id="A0A6N8CQC2"/>